<keyword evidence="1 4" id="KW-0349">Heme</keyword>
<dbReference type="NCBIfam" id="TIGR02603">
    <property type="entry name" value="CxxCH_TIGR02603"/>
    <property type="match status" value="1"/>
</dbReference>
<dbReference type="KEGG" id="peh:Spb1_21070"/>
<dbReference type="PANTHER" id="PTHR33546:SF1">
    <property type="entry name" value="LARGE, MULTIFUNCTIONAL SECRETED PROTEIN"/>
    <property type="match status" value="1"/>
</dbReference>
<dbReference type="SUPFAM" id="SSF46626">
    <property type="entry name" value="Cytochrome c"/>
    <property type="match status" value="1"/>
</dbReference>
<feature type="domain" description="Cytochrome c" evidence="5">
    <location>
        <begin position="1005"/>
        <end position="1142"/>
    </location>
</feature>
<dbReference type="PANTHER" id="PTHR33546">
    <property type="entry name" value="LARGE, MULTIFUNCTIONAL SECRETED PROTEIN-RELATED"/>
    <property type="match status" value="1"/>
</dbReference>
<dbReference type="RefSeq" id="WP_145299124.1">
    <property type="nucleotide sequence ID" value="NZ_CP036299.1"/>
</dbReference>
<dbReference type="InterPro" id="IPR055557">
    <property type="entry name" value="DUF7133"/>
</dbReference>
<dbReference type="PROSITE" id="PS51007">
    <property type="entry name" value="CYTC"/>
    <property type="match status" value="1"/>
</dbReference>
<dbReference type="Proteomes" id="UP000315349">
    <property type="component" value="Chromosome"/>
</dbReference>
<evidence type="ECO:0000256" key="3">
    <source>
        <dbReference type="ARBA" id="ARBA00023004"/>
    </source>
</evidence>
<dbReference type="Pfam" id="PF23500">
    <property type="entry name" value="DUF7133"/>
    <property type="match status" value="1"/>
</dbReference>
<evidence type="ECO:0000259" key="5">
    <source>
        <dbReference type="PROSITE" id="PS51007"/>
    </source>
</evidence>
<keyword evidence="7" id="KW-1185">Reference proteome</keyword>
<accession>A0A518GNR9</accession>
<protein>
    <recommendedName>
        <fullName evidence="5">Cytochrome c domain-containing protein</fullName>
    </recommendedName>
</protein>
<keyword evidence="2 4" id="KW-0479">Metal-binding</keyword>
<gene>
    <name evidence="6" type="ORF">Spb1_21070</name>
</gene>
<evidence type="ECO:0000256" key="1">
    <source>
        <dbReference type="ARBA" id="ARBA00022617"/>
    </source>
</evidence>
<dbReference type="SUPFAM" id="SSF48371">
    <property type="entry name" value="ARM repeat"/>
    <property type="match status" value="1"/>
</dbReference>
<evidence type="ECO:0000256" key="4">
    <source>
        <dbReference type="PROSITE-ProRule" id="PRU00433"/>
    </source>
</evidence>
<evidence type="ECO:0000256" key="2">
    <source>
        <dbReference type="ARBA" id="ARBA00022723"/>
    </source>
</evidence>
<evidence type="ECO:0000313" key="7">
    <source>
        <dbReference type="Proteomes" id="UP000315349"/>
    </source>
</evidence>
<name>A0A518GNR9_9PLAN</name>
<dbReference type="Gene3D" id="1.10.760.10">
    <property type="entry name" value="Cytochrome c-like domain"/>
    <property type="match status" value="1"/>
</dbReference>
<dbReference type="InterPro" id="IPR009056">
    <property type="entry name" value="Cyt_c-like_dom"/>
</dbReference>
<dbReference type="InterPro" id="IPR011041">
    <property type="entry name" value="Quinoprot_gluc/sorb_DH_b-prop"/>
</dbReference>
<dbReference type="OrthoDB" id="223239at2"/>
<dbReference type="GO" id="GO:0009055">
    <property type="term" value="F:electron transfer activity"/>
    <property type="evidence" value="ECO:0007669"/>
    <property type="project" value="InterPro"/>
</dbReference>
<dbReference type="SUPFAM" id="SSF50952">
    <property type="entry name" value="Soluble quinoprotein glucose dehydrogenase"/>
    <property type="match status" value="1"/>
</dbReference>
<dbReference type="EMBL" id="CP036299">
    <property type="protein sequence ID" value="QDV30179.1"/>
    <property type="molecule type" value="Genomic_DNA"/>
</dbReference>
<dbReference type="InterPro" id="IPR016024">
    <property type="entry name" value="ARM-type_fold"/>
</dbReference>
<dbReference type="Gene3D" id="2.120.10.30">
    <property type="entry name" value="TolB, C-terminal domain"/>
    <property type="match status" value="1"/>
</dbReference>
<dbReference type="GO" id="GO:0020037">
    <property type="term" value="F:heme binding"/>
    <property type="evidence" value="ECO:0007669"/>
    <property type="project" value="InterPro"/>
</dbReference>
<dbReference type="AlphaFoldDB" id="A0A518GNR9"/>
<dbReference type="InterPro" id="IPR011042">
    <property type="entry name" value="6-blade_b-propeller_TolB-like"/>
</dbReference>
<keyword evidence="3 4" id="KW-0408">Iron</keyword>
<evidence type="ECO:0000313" key="6">
    <source>
        <dbReference type="EMBL" id="QDV30179.1"/>
    </source>
</evidence>
<dbReference type="InterPro" id="IPR013427">
    <property type="entry name" value="Haem-bd_dom_put"/>
</dbReference>
<sequence length="1142" mass="126282">MALQRLAVQRFLWCLFGLSWAFSSVISAQLVVAEDVQQPFQEMHGFRVHPDFLIEPFADDKLAHDIYCMTIDPQGRVVVAGPGYIRILIDEDQNGIADKAITFASEPRNGAQSLVYHGRDLLAVGDRGVLHFEDRDGDDIADGPAKVYLQIKTGGEHDAHSLQKGADGWWYLLAGNMARADSRYVTLKSSPITNPVHGVWMRIRPDMKAAEVLTDGLRNAYDFAFDQQGRAVTFDSDDERDISLPWYRPTRVLELTPTFHMGWESNSWKRPDDWFDSPRVLATAGRGSPTGVLSYQHDAFGESWRNTLFLLDWTYGRLLAIPPHQVTATDKDTRQEPQPPELILTAAPGFGFAPTDMEVGPDGSIYICVGGRGTQGGIYRLRPKQAVSTAQPDSASSPVDKSMQAILNAPQPLSSWSRARWIPLARMAGRESLLAAALETSRSDAERIRAIEAITELYGGLKAVELLNLTPDAQASRPVIARAVWSVFRNGEFPPVEAIQKMIPAMQQEPKSAAGRDESSLLEQSLLEGLLTIEASQISNSDWKEFSPVIISCLSHSHRLVRTLAARVVARIPEDLLPQIASEAGKRGPKAAIAYAFGWIDRTDTLPTRLESSAASVALKVLERSSDIEAQQEAIRLLQKILGGVGGPTDVPPAFLGYVAGANLSTVERQIDQLRVDVARIYLGRTSGNQVELERVLAMIELAHEPVLTKLLSQLSETSNPIDDIHVLAVSACMRVARTSSHREAIISAFLDLDRKIMAHKLPRDTYWNDRIRDIYLAHCAIDEMLPVVMAQHPKLGRSHHVLYLSKFPGELFGIALGGFVKQIETDPDYLWTGDVLFLLASANDPKLRELIRKQAQEFRLKSPATIALSEHPEEAERSLFVEGLASPQREVFTASIQALGQLAPATDAATQLALLALARRLNTDAQEYRLREQVIALLERNLQYTENSFVKGEAGFVPQTEALAAWEQYLSRLYPEEMTRLVNISKAEQKALVDNWQVARSLTGDSQRGATVFRNRTCQQCHSGAGLSTSSALGPNLAGAAKRFSRDDLLIAMIDPSRDVSSRYQATLIEHIDGRTLTGMIVYESTDGLLMRNATGQVFRVESKEIENRRPLTTSLMPVGLLNGVSAQDLADLEAYLQLTE</sequence>
<proteinExistence type="predicted"/>
<dbReference type="GO" id="GO:0046872">
    <property type="term" value="F:metal ion binding"/>
    <property type="evidence" value="ECO:0007669"/>
    <property type="project" value="UniProtKB-KW"/>
</dbReference>
<reference evidence="6 7" key="1">
    <citation type="submission" date="2019-02" db="EMBL/GenBank/DDBJ databases">
        <title>Deep-cultivation of Planctomycetes and their phenomic and genomic characterization uncovers novel biology.</title>
        <authorList>
            <person name="Wiegand S."/>
            <person name="Jogler M."/>
            <person name="Boedeker C."/>
            <person name="Pinto D."/>
            <person name="Vollmers J."/>
            <person name="Rivas-Marin E."/>
            <person name="Kohn T."/>
            <person name="Peeters S.H."/>
            <person name="Heuer A."/>
            <person name="Rast P."/>
            <person name="Oberbeckmann S."/>
            <person name="Bunk B."/>
            <person name="Jeske O."/>
            <person name="Meyerdierks A."/>
            <person name="Storesund J.E."/>
            <person name="Kallscheuer N."/>
            <person name="Luecker S."/>
            <person name="Lage O.M."/>
            <person name="Pohl T."/>
            <person name="Merkel B.J."/>
            <person name="Hornburger P."/>
            <person name="Mueller R.-W."/>
            <person name="Bruemmer F."/>
            <person name="Labrenz M."/>
            <person name="Spormann A.M."/>
            <person name="Op den Camp H."/>
            <person name="Overmann J."/>
            <person name="Amann R."/>
            <person name="Jetten M.S.M."/>
            <person name="Mascher T."/>
            <person name="Medema M.H."/>
            <person name="Devos D.P."/>
            <person name="Kaster A.-K."/>
            <person name="Ovreas L."/>
            <person name="Rohde M."/>
            <person name="Galperin M.Y."/>
            <person name="Jogler C."/>
        </authorList>
    </citation>
    <scope>NUCLEOTIDE SEQUENCE [LARGE SCALE GENOMIC DNA]</scope>
    <source>
        <strain evidence="6 7">Spb1</strain>
    </source>
</reference>
<dbReference type="InterPro" id="IPR036909">
    <property type="entry name" value="Cyt_c-like_dom_sf"/>
</dbReference>
<organism evidence="6 7">
    <name type="scientific">Planctopirus ephydatiae</name>
    <dbReference type="NCBI Taxonomy" id="2528019"/>
    <lineage>
        <taxon>Bacteria</taxon>
        <taxon>Pseudomonadati</taxon>
        <taxon>Planctomycetota</taxon>
        <taxon>Planctomycetia</taxon>
        <taxon>Planctomycetales</taxon>
        <taxon>Planctomycetaceae</taxon>
        <taxon>Planctopirus</taxon>
    </lineage>
</organism>